<dbReference type="EMBL" id="JAVIJP010000036">
    <property type="protein sequence ID" value="KAL3628280.1"/>
    <property type="molecule type" value="Genomic_DNA"/>
</dbReference>
<gene>
    <name evidence="1" type="ORF">CASFOL_027326</name>
</gene>
<dbReference type="PANTHER" id="PTHR33148:SF46">
    <property type="entry name" value="EMB|CAB85509.1"/>
    <property type="match status" value="1"/>
</dbReference>
<dbReference type="Proteomes" id="UP001632038">
    <property type="component" value="Unassembled WGS sequence"/>
</dbReference>
<proteinExistence type="predicted"/>
<reference evidence="2" key="1">
    <citation type="journal article" date="2024" name="IScience">
        <title>Strigolactones Initiate the Formation of Haustorium-like Structures in Castilleja.</title>
        <authorList>
            <person name="Buerger M."/>
            <person name="Peterson D."/>
            <person name="Chory J."/>
        </authorList>
    </citation>
    <scope>NUCLEOTIDE SEQUENCE [LARGE SCALE GENOMIC DNA]</scope>
</reference>
<name>A0ABD3CEH6_9LAMI</name>
<keyword evidence="2" id="KW-1185">Reference proteome</keyword>
<evidence type="ECO:0000313" key="2">
    <source>
        <dbReference type="Proteomes" id="UP001632038"/>
    </source>
</evidence>
<evidence type="ECO:0000313" key="1">
    <source>
        <dbReference type="EMBL" id="KAL3628280.1"/>
    </source>
</evidence>
<sequence>MGNCVILQEKPLNEMKRDENVTIDYKSQISVHQKLPIFSHHQASNKHVHPKSTVGFSDDVVEDERRASGVVRVKLVISKQELQAMLEDGLSVQNKVQTQLKLLNTNKFAGISRDYCNMSNKGWLPVLESIPEVN</sequence>
<dbReference type="PANTHER" id="PTHR33148">
    <property type="entry name" value="PLASTID MOVEMENT IMPAIRED PROTEIN-RELATED"/>
    <property type="match status" value="1"/>
</dbReference>
<protein>
    <submittedName>
        <fullName evidence="1">Uncharacterized protein</fullName>
    </submittedName>
</protein>
<dbReference type="AlphaFoldDB" id="A0ABD3CEH6"/>
<organism evidence="1 2">
    <name type="scientific">Castilleja foliolosa</name>
    <dbReference type="NCBI Taxonomy" id="1961234"/>
    <lineage>
        <taxon>Eukaryota</taxon>
        <taxon>Viridiplantae</taxon>
        <taxon>Streptophyta</taxon>
        <taxon>Embryophyta</taxon>
        <taxon>Tracheophyta</taxon>
        <taxon>Spermatophyta</taxon>
        <taxon>Magnoliopsida</taxon>
        <taxon>eudicotyledons</taxon>
        <taxon>Gunneridae</taxon>
        <taxon>Pentapetalae</taxon>
        <taxon>asterids</taxon>
        <taxon>lamiids</taxon>
        <taxon>Lamiales</taxon>
        <taxon>Orobanchaceae</taxon>
        <taxon>Pedicularideae</taxon>
        <taxon>Castillejinae</taxon>
        <taxon>Castilleja</taxon>
    </lineage>
</organism>
<accession>A0ABD3CEH6</accession>
<comment type="caution">
    <text evidence="1">The sequence shown here is derived from an EMBL/GenBank/DDBJ whole genome shotgun (WGS) entry which is preliminary data.</text>
</comment>